<dbReference type="EMBL" id="DS113296">
    <property type="protein sequence ID" value="EAY12778.1"/>
    <property type="molecule type" value="Genomic_DNA"/>
</dbReference>
<dbReference type="RefSeq" id="XP_001325001.1">
    <property type="nucleotide sequence ID" value="XM_001324966.1"/>
</dbReference>
<evidence type="ECO:0000256" key="1">
    <source>
        <dbReference type="SAM" id="MobiDB-lite"/>
    </source>
</evidence>
<organism evidence="2 4">
    <name type="scientific">Trichomonas vaginalis (strain ATCC PRA-98 / G3)</name>
    <dbReference type="NCBI Taxonomy" id="412133"/>
    <lineage>
        <taxon>Eukaryota</taxon>
        <taxon>Metamonada</taxon>
        <taxon>Parabasalia</taxon>
        <taxon>Trichomonadida</taxon>
        <taxon>Trichomonadidae</taxon>
        <taxon>Trichomonas</taxon>
    </lineage>
</organism>
<dbReference type="RefSeq" id="XP_001324987.1">
    <property type="nucleotide sequence ID" value="XM_001324952.1"/>
</dbReference>
<feature type="compositionally biased region" description="Polar residues" evidence="1">
    <location>
        <begin position="40"/>
        <end position="53"/>
    </location>
</feature>
<dbReference type="Proteomes" id="UP000001542">
    <property type="component" value="Unassembled WGS sequence"/>
</dbReference>
<proteinExistence type="predicted"/>
<dbReference type="EMBL" id="DS113296">
    <property type="protein sequence ID" value="EAY12764.1"/>
    <property type="molecule type" value="Genomic_DNA"/>
</dbReference>
<name>A2E3J8_TRIV3</name>
<dbReference type="VEuPathDB" id="TrichDB:TVAGG3_0021550"/>
<dbReference type="VEuPathDB" id="TrichDB:TVAG_TEG_DS113296_3_9"/>
<feature type="compositionally biased region" description="Polar residues" evidence="1">
    <location>
        <begin position="14"/>
        <end position="31"/>
    </location>
</feature>
<reference evidence="2" key="1">
    <citation type="submission" date="2006-10" db="EMBL/GenBank/DDBJ databases">
        <authorList>
            <person name="Amadeo P."/>
            <person name="Zhao Q."/>
            <person name="Wortman J."/>
            <person name="Fraser-Liggett C."/>
            <person name="Carlton J."/>
        </authorList>
    </citation>
    <scope>NUCLEOTIDE SEQUENCE</scope>
    <source>
        <strain evidence="2">G3</strain>
    </source>
</reference>
<gene>
    <name evidence="2" type="ORF">TVAG_400900</name>
    <name evidence="3" type="ORF">TVAG_401040</name>
</gene>
<dbReference type="KEGG" id="tva:4770746"/>
<feature type="region of interest" description="Disordered" evidence="1">
    <location>
        <begin position="1"/>
        <end position="53"/>
    </location>
</feature>
<evidence type="ECO:0000313" key="2">
    <source>
        <dbReference type="EMBL" id="EAY12764.1"/>
    </source>
</evidence>
<keyword evidence="4" id="KW-1185">Reference proteome</keyword>
<dbReference type="KEGG" id="tva:4770732"/>
<accession>A2E3J8</accession>
<dbReference type="VEuPathDB" id="TrichDB:TVAGG3_0021290"/>
<sequence>MNNNLPTQVVKAPIQTQNRPQTNQVPQGSPSSDDERPQFGTDTESPDSAISNE</sequence>
<evidence type="ECO:0000313" key="3">
    <source>
        <dbReference type="EMBL" id="EAY12778.1"/>
    </source>
</evidence>
<protein>
    <submittedName>
        <fullName evidence="2">Uncharacterized protein</fullName>
    </submittedName>
</protein>
<evidence type="ECO:0000313" key="4">
    <source>
        <dbReference type="Proteomes" id="UP000001542"/>
    </source>
</evidence>
<dbReference type="AlphaFoldDB" id="A2E3J8"/>
<reference evidence="2" key="2">
    <citation type="journal article" date="2007" name="Science">
        <title>Draft genome sequence of the sexually transmitted pathogen Trichomonas vaginalis.</title>
        <authorList>
            <person name="Carlton J.M."/>
            <person name="Hirt R.P."/>
            <person name="Silva J.C."/>
            <person name="Delcher A.L."/>
            <person name="Schatz M."/>
            <person name="Zhao Q."/>
            <person name="Wortman J.R."/>
            <person name="Bidwell S.L."/>
            <person name="Alsmark U.C.M."/>
            <person name="Besteiro S."/>
            <person name="Sicheritz-Ponten T."/>
            <person name="Noel C.J."/>
            <person name="Dacks J.B."/>
            <person name="Foster P.G."/>
            <person name="Simillion C."/>
            <person name="Van de Peer Y."/>
            <person name="Miranda-Saavedra D."/>
            <person name="Barton G.J."/>
            <person name="Westrop G.D."/>
            <person name="Mueller S."/>
            <person name="Dessi D."/>
            <person name="Fiori P.L."/>
            <person name="Ren Q."/>
            <person name="Paulsen I."/>
            <person name="Zhang H."/>
            <person name="Bastida-Corcuera F.D."/>
            <person name="Simoes-Barbosa A."/>
            <person name="Brown M.T."/>
            <person name="Hayes R.D."/>
            <person name="Mukherjee M."/>
            <person name="Okumura C.Y."/>
            <person name="Schneider R."/>
            <person name="Smith A.J."/>
            <person name="Vanacova S."/>
            <person name="Villalvazo M."/>
            <person name="Haas B.J."/>
            <person name="Pertea M."/>
            <person name="Feldblyum T.V."/>
            <person name="Utterback T.R."/>
            <person name="Shu C.L."/>
            <person name="Osoegawa K."/>
            <person name="de Jong P.J."/>
            <person name="Hrdy I."/>
            <person name="Horvathova L."/>
            <person name="Zubacova Z."/>
            <person name="Dolezal P."/>
            <person name="Malik S.B."/>
            <person name="Logsdon J.M. Jr."/>
            <person name="Henze K."/>
            <person name="Gupta A."/>
            <person name="Wang C.C."/>
            <person name="Dunne R.L."/>
            <person name="Upcroft J.A."/>
            <person name="Upcroft P."/>
            <person name="White O."/>
            <person name="Salzberg S.L."/>
            <person name="Tang P."/>
            <person name="Chiu C.-H."/>
            <person name="Lee Y.-S."/>
            <person name="Embley T.M."/>
            <person name="Coombs G.H."/>
            <person name="Mottram J.C."/>
            <person name="Tachezy J."/>
            <person name="Fraser-Liggett C.M."/>
            <person name="Johnson P.J."/>
        </authorList>
    </citation>
    <scope>NUCLEOTIDE SEQUENCE [LARGE SCALE GENOMIC DNA]</scope>
    <source>
        <strain evidence="2">G3</strain>
    </source>
</reference>